<dbReference type="PRINTS" id="PR00078">
    <property type="entry name" value="G3PDHDRGNASE"/>
</dbReference>
<organism evidence="5 6">
    <name type="scientific">Bradymonas sediminis</name>
    <dbReference type="NCBI Taxonomy" id="1548548"/>
    <lineage>
        <taxon>Bacteria</taxon>
        <taxon>Deltaproteobacteria</taxon>
        <taxon>Bradymonadales</taxon>
        <taxon>Bradymonadaceae</taxon>
        <taxon>Bradymonas</taxon>
    </lineage>
</organism>
<dbReference type="GO" id="GO:0016620">
    <property type="term" value="F:oxidoreductase activity, acting on the aldehyde or oxo group of donors, NAD or NADP as acceptor"/>
    <property type="evidence" value="ECO:0007669"/>
    <property type="project" value="InterPro"/>
</dbReference>
<dbReference type="Pfam" id="PF00044">
    <property type="entry name" value="Gp_dh_N"/>
    <property type="match status" value="1"/>
</dbReference>
<keyword evidence="6" id="KW-1185">Reference proteome</keyword>
<dbReference type="InterPro" id="IPR020830">
    <property type="entry name" value="GlycerAld_3-P_DH_AS"/>
</dbReference>
<protein>
    <recommendedName>
        <fullName evidence="4">Glyceraldehyde-3-phosphate dehydrogenase</fullName>
        <ecNumber evidence="4">1.2.1.-</ecNumber>
    </recommendedName>
</protein>
<dbReference type="InterPro" id="IPR020828">
    <property type="entry name" value="GlycerAld_3-P_DH_NAD(P)-bd"/>
</dbReference>
<comment type="similarity">
    <text evidence="1 3">Belongs to the glyceraldehyde-3-phosphate dehydrogenase family.</text>
</comment>
<dbReference type="Proteomes" id="UP000249799">
    <property type="component" value="Chromosome"/>
</dbReference>
<dbReference type="InterPro" id="IPR006424">
    <property type="entry name" value="Glyceraldehyde-3-P_DH_1"/>
</dbReference>
<dbReference type="AlphaFoldDB" id="A0A2Z4FQR8"/>
<dbReference type="InterPro" id="IPR020831">
    <property type="entry name" value="GlycerAld/Erythrose_P_DH"/>
</dbReference>
<keyword evidence="2 4" id="KW-0560">Oxidoreductase</keyword>
<evidence type="ECO:0000256" key="2">
    <source>
        <dbReference type="ARBA" id="ARBA00023002"/>
    </source>
</evidence>
<dbReference type="SUPFAM" id="SSF55347">
    <property type="entry name" value="Glyceraldehyde-3-phosphate dehydrogenase-like, C-terminal domain"/>
    <property type="match status" value="1"/>
</dbReference>
<dbReference type="Gene3D" id="3.30.360.10">
    <property type="entry name" value="Dihydrodipicolinate Reductase, domain 2"/>
    <property type="match status" value="1"/>
</dbReference>
<dbReference type="SMART" id="SM00846">
    <property type="entry name" value="Gp_dh_N"/>
    <property type="match status" value="1"/>
</dbReference>
<dbReference type="EC" id="1.2.1.-" evidence="4"/>
<evidence type="ECO:0000313" key="5">
    <source>
        <dbReference type="EMBL" id="AWV91262.1"/>
    </source>
</evidence>
<dbReference type="PROSITE" id="PS00071">
    <property type="entry name" value="GAPDH"/>
    <property type="match status" value="1"/>
</dbReference>
<evidence type="ECO:0000313" key="6">
    <source>
        <dbReference type="Proteomes" id="UP000249799"/>
    </source>
</evidence>
<proteinExistence type="inferred from homology"/>
<dbReference type="InterPro" id="IPR036291">
    <property type="entry name" value="NAD(P)-bd_dom_sf"/>
</dbReference>
<dbReference type="PANTHER" id="PTHR43148">
    <property type="entry name" value="GLYCERALDEHYDE-3-PHOSPHATE DEHYDROGENASE 2"/>
    <property type="match status" value="1"/>
</dbReference>
<dbReference type="InterPro" id="IPR020829">
    <property type="entry name" value="GlycerAld_3-P_DH_cat"/>
</dbReference>
<dbReference type="Pfam" id="PF02800">
    <property type="entry name" value="Gp_dh_C"/>
    <property type="match status" value="1"/>
</dbReference>
<gene>
    <name evidence="5" type="primary">gap</name>
    <name evidence="5" type="ORF">DN745_18785</name>
</gene>
<dbReference type="EMBL" id="CP030032">
    <property type="protein sequence ID" value="AWV91262.1"/>
    <property type="molecule type" value="Genomic_DNA"/>
</dbReference>
<dbReference type="KEGG" id="bsed:DN745_18785"/>
<dbReference type="FunFam" id="3.40.50.720:FF:000001">
    <property type="entry name" value="Glyceraldehyde-3-phosphate dehydrogenase"/>
    <property type="match status" value="1"/>
</dbReference>
<evidence type="ECO:0000256" key="4">
    <source>
        <dbReference type="RuleBase" id="RU361160"/>
    </source>
</evidence>
<sequence length="335" mass="36124">MTIRIGINGFGRIGRCVGRILMDDPNVELVAVNDLASPEQLAYLFKYDTVHRKFDGTVEAGDGQITIGGKTVKVLSERDPAKLPWGELGVDYVIESTGLFRNREKAQLHIDAGAKFVLVSAPGKGLDLSVVYGVNHTDIDVDTMQIIDVASCTTNCLAPVAKVLNDNFGIKSGLMTTVHAYTSDQALLDAPHKDFRRGRAAAQNMVPTSTGAAIAVARVIPELEGKLNGMAVRVPTPDVSLVDLVCEFEKDVTVESIHAALQKAVEGEFKGVLNVTSDPVVSTDQMGDPHSSVVDLGLTMVNGDRMAKVVSWYDNEWGFSNRMVDVLHYVAAQKA</sequence>
<dbReference type="CDD" id="cd18126">
    <property type="entry name" value="GAPDH_I_C"/>
    <property type="match status" value="1"/>
</dbReference>
<accession>A0A2Z4FQR8</accession>
<evidence type="ECO:0000256" key="3">
    <source>
        <dbReference type="RuleBase" id="RU000397"/>
    </source>
</evidence>
<dbReference type="PIRSF" id="PIRSF000149">
    <property type="entry name" value="GAP_DH"/>
    <property type="match status" value="1"/>
</dbReference>
<dbReference type="NCBIfam" id="TIGR01534">
    <property type="entry name" value="GAPDH-I"/>
    <property type="match status" value="1"/>
</dbReference>
<dbReference type="GO" id="GO:0050661">
    <property type="term" value="F:NADP binding"/>
    <property type="evidence" value="ECO:0007669"/>
    <property type="project" value="InterPro"/>
</dbReference>
<dbReference type="SUPFAM" id="SSF51735">
    <property type="entry name" value="NAD(P)-binding Rossmann-fold domains"/>
    <property type="match status" value="1"/>
</dbReference>
<dbReference type="RefSeq" id="WP_111337381.1">
    <property type="nucleotide sequence ID" value="NZ_CP030032.1"/>
</dbReference>
<dbReference type="Gene3D" id="3.40.50.720">
    <property type="entry name" value="NAD(P)-binding Rossmann-like Domain"/>
    <property type="match status" value="1"/>
</dbReference>
<dbReference type="FunFam" id="3.30.360.10:FF:000002">
    <property type="entry name" value="Glyceraldehyde-3-phosphate dehydrogenase"/>
    <property type="match status" value="1"/>
</dbReference>
<dbReference type="CDD" id="cd05214">
    <property type="entry name" value="GAPDH_I_N"/>
    <property type="match status" value="1"/>
</dbReference>
<reference evidence="5 6" key="1">
    <citation type="submission" date="2018-06" db="EMBL/GenBank/DDBJ databases">
        <title>Lujinxingia sediminis gen. nov. sp. nov., a new facultative anaerobic member of the class Deltaproteobacteria, and proposal of Lujinxingaceae fam. nov.</title>
        <authorList>
            <person name="Guo L.-Y."/>
            <person name="Li C.-M."/>
            <person name="Wang S."/>
            <person name="Du Z.-J."/>
        </authorList>
    </citation>
    <scope>NUCLEOTIDE SEQUENCE [LARGE SCALE GENOMIC DNA]</scope>
    <source>
        <strain evidence="5 6">FA350</strain>
    </source>
</reference>
<name>A0A2Z4FQR8_9DELT</name>
<dbReference type="GO" id="GO:0051287">
    <property type="term" value="F:NAD binding"/>
    <property type="evidence" value="ECO:0007669"/>
    <property type="project" value="InterPro"/>
</dbReference>
<evidence type="ECO:0000256" key="1">
    <source>
        <dbReference type="ARBA" id="ARBA00007406"/>
    </source>
</evidence>
<dbReference type="OrthoDB" id="9803304at2"/>
<dbReference type="GO" id="GO:0006006">
    <property type="term" value="P:glucose metabolic process"/>
    <property type="evidence" value="ECO:0007669"/>
    <property type="project" value="InterPro"/>
</dbReference>